<dbReference type="GO" id="GO:0003924">
    <property type="term" value="F:GTPase activity"/>
    <property type="evidence" value="ECO:0007669"/>
    <property type="project" value="InterPro"/>
</dbReference>
<dbReference type="InterPro" id="IPR003578">
    <property type="entry name" value="Small_GTPase_Rho"/>
</dbReference>
<sequence length="186" mass="21471">MEEINGKTIFIVGDSQVGKTTIARRLFENSNLDLVFSMDEVTVYEVRIPQMQSPIKVLEIRNSTFLTENEIGFDYERDVAIFCYAVDDPDSYQHVADTWIPLFRERGSDTMTMILIGNKKDLRRNAAVERRLAERELKPVHVSRGARLLFTNPSIEVFLESSVNDPRDLDEIRLLIIYTILNFTGH</sequence>
<protein>
    <submittedName>
        <fullName evidence="3">Uncharacterized protein</fullName>
    </submittedName>
</protein>
<reference evidence="3 4" key="1">
    <citation type="submission" date="2024-04" db="EMBL/GenBank/DDBJ databases">
        <authorList>
            <person name="Rising A."/>
            <person name="Reimegard J."/>
            <person name="Sonavane S."/>
            <person name="Akerstrom W."/>
            <person name="Nylinder S."/>
            <person name="Hedman E."/>
            <person name="Kallberg Y."/>
        </authorList>
    </citation>
    <scope>NUCLEOTIDE SEQUENCE [LARGE SCALE GENOMIC DNA]</scope>
</reference>
<dbReference type="Pfam" id="PF00071">
    <property type="entry name" value="Ras"/>
    <property type="match status" value="1"/>
</dbReference>
<evidence type="ECO:0000313" key="4">
    <source>
        <dbReference type="Proteomes" id="UP001497382"/>
    </source>
</evidence>
<dbReference type="SMART" id="SM00175">
    <property type="entry name" value="RAB"/>
    <property type="match status" value="1"/>
</dbReference>
<dbReference type="GO" id="GO:0007264">
    <property type="term" value="P:small GTPase-mediated signal transduction"/>
    <property type="evidence" value="ECO:0007669"/>
    <property type="project" value="InterPro"/>
</dbReference>
<dbReference type="AlphaFoldDB" id="A0AAV1ZK09"/>
<dbReference type="GO" id="GO:0001667">
    <property type="term" value="P:ameboidal-type cell migration"/>
    <property type="evidence" value="ECO:0007669"/>
    <property type="project" value="UniProtKB-ARBA"/>
</dbReference>
<dbReference type="GO" id="GO:0035006">
    <property type="term" value="P:melanization defense response"/>
    <property type="evidence" value="ECO:0007669"/>
    <property type="project" value="UniProtKB-ARBA"/>
</dbReference>
<dbReference type="PANTHER" id="PTHR24072">
    <property type="entry name" value="RHO FAMILY GTPASE"/>
    <property type="match status" value="1"/>
</dbReference>
<dbReference type="SUPFAM" id="SSF52540">
    <property type="entry name" value="P-loop containing nucleoside triphosphate hydrolases"/>
    <property type="match status" value="1"/>
</dbReference>
<dbReference type="GO" id="GO:0003006">
    <property type="term" value="P:developmental process involved in reproduction"/>
    <property type="evidence" value="ECO:0007669"/>
    <property type="project" value="UniProtKB-ARBA"/>
</dbReference>
<name>A0AAV1ZK09_9ARAC</name>
<keyword evidence="2" id="KW-0342">GTP-binding</keyword>
<evidence type="ECO:0000256" key="2">
    <source>
        <dbReference type="ARBA" id="ARBA00023134"/>
    </source>
</evidence>
<dbReference type="InterPro" id="IPR027417">
    <property type="entry name" value="P-loop_NTPase"/>
</dbReference>
<dbReference type="SMART" id="SM00174">
    <property type="entry name" value="RHO"/>
    <property type="match status" value="1"/>
</dbReference>
<dbReference type="Gene3D" id="3.40.50.300">
    <property type="entry name" value="P-loop containing nucleotide triphosphate hydrolases"/>
    <property type="match status" value="1"/>
</dbReference>
<dbReference type="GO" id="GO:0005525">
    <property type="term" value="F:GTP binding"/>
    <property type="evidence" value="ECO:0007669"/>
    <property type="project" value="UniProtKB-KW"/>
</dbReference>
<organism evidence="3 4">
    <name type="scientific">Larinioides sclopetarius</name>
    <dbReference type="NCBI Taxonomy" id="280406"/>
    <lineage>
        <taxon>Eukaryota</taxon>
        <taxon>Metazoa</taxon>
        <taxon>Ecdysozoa</taxon>
        <taxon>Arthropoda</taxon>
        <taxon>Chelicerata</taxon>
        <taxon>Arachnida</taxon>
        <taxon>Araneae</taxon>
        <taxon>Araneomorphae</taxon>
        <taxon>Entelegynae</taxon>
        <taxon>Araneoidea</taxon>
        <taxon>Araneidae</taxon>
        <taxon>Larinioides</taxon>
    </lineage>
</organism>
<proteinExistence type="predicted"/>
<accession>A0AAV1ZK09</accession>
<dbReference type="GO" id="GO:0035099">
    <property type="term" value="P:hemocyte migration"/>
    <property type="evidence" value="ECO:0007669"/>
    <property type="project" value="UniProtKB-ARBA"/>
</dbReference>
<dbReference type="EMBL" id="CAXIEN010000058">
    <property type="protein sequence ID" value="CAL1272087.1"/>
    <property type="molecule type" value="Genomic_DNA"/>
</dbReference>
<dbReference type="GO" id="GO:0022412">
    <property type="term" value="P:cellular process involved in reproduction in multicellular organism"/>
    <property type="evidence" value="ECO:0007669"/>
    <property type="project" value="UniProtKB-ARBA"/>
</dbReference>
<keyword evidence="4" id="KW-1185">Reference proteome</keyword>
<evidence type="ECO:0000313" key="3">
    <source>
        <dbReference type="EMBL" id="CAL1272087.1"/>
    </source>
</evidence>
<gene>
    <name evidence="3" type="ORF">LARSCL_LOCUS6180</name>
</gene>
<evidence type="ECO:0000256" key="1">
    <source>
        <dbReference type="ARBA" id="ARBA00022741"/>
    </source>
</evidence>
<dbReference type="InterPro" id="IPR001806">
    <property type="entry name" value="Small_GTPase"/>
</dbReference>
<keyword evidence="1" id="KW-0547">Nucleotide-binding</keyword>
<comment type="caution">
    <text evidence="3">The sequence shown here is derived from an EMBL/GenBank/DDBJ whole genome shotgun (WGS) entry which is preliminary data.</text>
</comment>
<dbReference type="Proteomes" id="UP001497382">
    <property type="component" value="Unassembled WGS sequence"/>
</dbReference>
<dbReference type="PRINTS" id="PR00449">
    <property type="entry name" value="RASTRNSFRMNG"/>
</dbReference>